<dbReference type="InterPro" id="IPR013010">
    <property type="entry name" value="Znf_SIAH"/>
</dbReference>
<proteinExistence type="predicted"/>
<feature type="non-terminal residue" evidence="6">
    <location>
        <position position="1"/>
    </location>
</feature>
<dbReference type="PROSITE" id="PS51081">
    <property type="entry name" value="ZF_SIAH"/>
    <property type="match status" value="1"/>
</dbReference>
<dbReference type="PANTHER" id="PTHR46632:SF18">
    <property type="entry name" value="OS01G0122200 PROTEIN"/>
    <property type="match status" value="1"/>
</dbReference>
<evidence type="ECO:0000256" key="2">
    <source>
        <dbReference type="ARBA" id="ARBA00022771"/>
    </source>
</evidence>
<feature type="domain" description="SIAH-type" evidence="5">
    <location>
        <begin position="32"/>
        <end position="92"/>
    </location>
</feature>
<dbReference type="EMBL" id="LWDX02000105">
    <property type="protein sequence ID" value="OEL38929.1"/>
    <property type="molecule type" value="Genomic_DNA"/>
</dbReference>
<organism evidence="6 7">
    <name type="scientific">Dichanthelium oligosanthes</name>
    <dbReference type="NCBI Taxonomy" id="888268"/>
    <lineage>
        <taxon>Eukaryota</taxon>
        <taxon>Viridiplantae</taxon>
        <taxon>Streptophyta</taxon>
        <taxon>Embryophyta</taxon>
        <taxon>Tracheophyta</taxon>
        <taxon>Spermatophyta</taxon>
        <taxon>Magnoliopsida</taxon>
        <taxon>Liliopsida</taxon>
        <taxon>Poales</taxon>
        <taxon>Poaceae</taxon>
        <taxon>PACMAD clade</taxon>
        <taxon>Panicoideae</taxon>
        <taxon>Panicodae</taxon>
        <taxon>Paniceae</taxon>
        <taxon>Dichantheliinae</taxon>
        <taxon>Dichanthelium</taxon>
    </lineage>
</organism>
<sequence length="200" mass="21454">LTLRPFFLDNVRFRVNIVTYCLQHAREPRPRARKPPCAQAPRPGRRGARHLLHPAAARQSACEYAPCPCPEPGCAFAAPPRALLAHLAAAHSWPVHSIPLFGATYVLRVPVTGPDRLLVVEEEEQAAAAAEDDGNDDAEGLAVYAPAPRAGRRLCMETDVPSCAQPGEAAVEDGMWLGVAPAMLLGASSEVNLCVLIEKL</sequence>
<dbReference type="AlphaFoldDB" id="A0A1E5WNG8"/>
<name>A0A1E5WNG8_9POAL</name>
<evidence type="ECO:0000256" key="1">
    <source>
        <dbReference type="ARBA" id="ARBA00022723"/>
    </source>
</evidence>
<dbReference type="SUPFAM" id="SSF49599">
    <property type="entry name" value="TRAF domain-like"/>
    <property type="match status" value="1"/>
</dbReference>
<dbReference type="InterPro" id="IPR044286">
    <property type="entry name" value="SINL_plant"/>
</dbReference>
<comment type="caution">
    <text evidence="6">The sequence shown here is derived from an EMBL/GenBank/DDBJ whole genome shotgun (WGS) entry which is preliminary data.</text>
</comment>
<evidence type="ECO:0000256" key="3">
    <source>
        <dbReference type="ARBA" id="ARBA00022833"/>
    </source>
</evidence>
<dbReference type="Proteomes" id="UP000095767">
    <property type="component" value="Unassembled WGS sequence"/>
</dbReference>
<keyword evidence="7" id="KW-1185">Reference proteome</keyword>
<evidence type="ECO:0000256" key="4">
    <source>
        <dbReference type="PROSITE-ProRule" id="PRU00455"/>
    </source>
</evidence>
<evidence type="ECO:0000313" key="7">
    <source>
        <dbReference type="Proteomes" id="UP000095767"/>
    </source>
</evidence>
<keyword evidence="3" id="KW-0862">Zinc</keyword>
<reference evidence="6 7" key="1">
    <citation type="submission" date="2016-09" db="EMBL/GenBank/DDBJ databases">
        <title>The draft genome of Dichanthelium oligosanthes: A C3 panicoid grass species.</title>
        <authorList>
            <person name="Studer A.J."/>
            <person name="Schnable J.C."/>
            <person name="Brutnell T.P."/>
        </authorList>
    </citation>
    <scope>NUCLEOTIDE SEQUENCE [LARGE SCALE GENOMIC DNA]</scope>
    <source>
        <strain evidence="7">cv. Kellogg 1175</strain>
        <tissue evidence="6">Leaf</tissue>
    </source>
</reference>
<accession>A0A1E5WNG8</accession>
<keyword evidence="1" id="KW-0479">Metal-binding</keyword>
<dbReference type="GO" id="GO:0008270">
    <property type="term" value="F:zinc ion binding"/>
    <property type="evidence" value="ECO:0007669"/>
    <property type="project" value="UniProtKB-KW"/>
</dbReference>
<evidence type="ECO:0000259" key="5">
    <source>
        <dbReference type="PROSITE" id="PS51081"/>
    </source>
</evidence>
<dbReference type="PANTHER" id="PTHR46632">
    <property type="entry name" value="E3 UBIQUITIN-PROTEIN LIGASE SINA-LIKE 4"/>
    <property type="match status" value="1"/>
</dbReference>
<keyword evidence="2 4" id="KW-0863">Zinc-finger</keyword>
<gene>
    <name evidence="6" type="ORF">BAE44_0000051</name>
</gene>
<evidence type="ECO:0000313" key="6">
    <source>
        <dbReference type="EMBL" id="OEL38929.1"/>
    </source>
</evidence>
<protein>
    <recommendedName>
        <fullName evidence="5">SIAH-type domain-containing protein</fullName>
    </recommendedName>
</protein>